<organism evidence="2 3">
    <name type="scientific">Solanum tuberosum</name>
    <name type="common">Potato</name>
    <dbReference type="NCBI Taxonomy" id="4113"/>
    <lineage>
        <taxon>Eukaryota</taxon>
        <taxon>Viridiplantae</taxon>
        <taxon>Streptophyta</taxon>
        <taxon>Embryophyta</taxon>
        <taxon>Tracheophyta</taxon>
        <taxon>Spermatophyta</taxon>
        <taxon>Magnoliopsida</taxon>
        <taxon>eudicotyledons</taxon>
        <taxon>Gunneridae</taxon>
        <taxon>Pentapetalae</taxon>
        <taxon>asterids</taxon>
        <taxon>lamiids</taxon>
        <taxon>Solanales</taxon>
        <taxon>Solanaceae</taxon>
        <taxon>Solanoideae</taxon>
        <taxon>Solaneae</taxon>
        <taxon>Solanum</taxon>
    </lineage>
</organism>
<dbReference type="Gramene" id="PGSC0003DMT400088171">
    <property type="protein sequence ID" value="PGSC0003DMT400088171"/>
    <property type="gene ID" value="PGSC0003DMG400037742"/>
</dbReference>
<protein>
    <submittedName>
        <fullName evidence="2">Transposon MuDR mudrA</fullName>
    </submittedName>
</protein>
<proteinExistence type="predicted"/>
<evidence type="ECO:0000256" key="1">
    <source>
        <dbReference type="SAM" id="MobiDB-lite"/>
    </source>
</evidence>
<evidence type="ECO:0000313" key="2">
    <source>
        <dbReference type="EnsemblPlants" id="PGSC0003DMT400088171"/>
    </source>
</evidence>
<reference evidence="2" key="2">
    <citation type="submission" date="2015-06" db="UniProtKB">
        <authorList>
            <consortium name="EnsemblPlants"/>
        </authorList>
    </citation>
    <scope>IDENTIFICATION</scope>
    <source>
        <strain evidence="2">DM1-3 516 R44</strain>
    </source>
</reference>
<dbReference type="HOGENOM" id="CLU_1879081_0_0_1"/>
<keyword evidence="3" id="KW-1185">Reference proteome</keyword>
<name>M1DFD7_SOLTU</name>
<feature type="compositionally biased region" description="Acidic residues" evidence="1">
    <location>
        <begin position="126"/>
        <end position="136"/>
    </location>
</feature>
<accession>M1DFD7</accession>
<dbReference type="Proteomes" id="UP000011115">
    <property type="component" value="Unassembled WGS sequence"/>
</dbReference>
<dbReference type="AlphaFoldDB" id="M1DFD7"/>
<reference evidence="3" key="1">
    <citation type="journal article" date="2011" name="Nature">
        <title>Genome sequence and analysis of the tuber crop potato.</title>
        <authorList>
            <consortium name="The Potato Genome Sequencing Consortium"/>
        </authorList>
    </citation>
    <scope>NUCLEOTIDE SEQUENCE [LARGE SCALE GENOMIC DNA]</scope>
    <source>
        <strain evidence="3">cv. DM1-3 516 R44</strain>
    </source>
</reference>
<sequence>MSLNDPEHDDAEGWCKTVMNYTKGRIAELIVEEQSPAPRVEEHSDSDSLYDVDENIDDLSDFDEELLQARQSNIQEQVKEKTDRVNLDEIPSGLVGIDAGFEDIYKEMRGKFEDNLGGDDPYFDSSDPDSDISEDK</sequence>
<feature type="region of interest" description="Disordered" evidence="1">
    <location>
        <begin position="111"/>
        <end position="136"/>
    </location>
</feature>
<dbReference type="PaxDb" id="4113-PGSC0003DMT400088171"/>
<dbReference type="InParanoid" id="M1DFD7"/>
<evidence type="ECO:0000313" key="3">
    <source>
        <dbReference type="Proteomes" id="UP000011115"/>
    </source>
</evidence>
<dbReference type="eggNOG" id="ENOG502R5NS">
    <property type="taxonomic scope" value="Eukaryota"/>
</dbReference>
<dbReference type="EnsemblPlants" id="PGSC0003DMT400088171">
    <property type="protein sequence ID" value="PGSC0003DMT400088171"/>
    <property type="gene ID" value="PGSC0003DMG400037742"/>
</dbReference>